<feature type="binding site" evidence="8 12">
    <location>
        <position position="423"/>
    </location>
    <ligand>
        <name>Zn(2+)</name>
        <dbReference type="ChEBI" id="CHEBI:29105"/>
    </ligand>
</feature>
<evidence type="ECO:0000256" key="4">
    <source>
        <dbReference type="ARBA" id="ARBA00016531"/>
    </source>
</evidence>
<dbReference type="RefSeq" id="WP_127095259.1">
    <property type="nucleotide sequence ID" value="NZ_CP031423.1"/>
</dbReference>
<feature type="binding site" evidence="8 12">
    <location>
        <position position="266"/>
    </location>
    <ligand>
        <name>Zn(2+)</name>
        <dbReference type="ChEBI" id="CHEBI:29105"/>
    </ligand>
</feature>
<keyword evidence="15" id="KW-1185">Reference proteome</keyword>
<evidence type="ECO:0000256" key="7">
    <source>
        <dbReference type="ARBA" id="ARBA00023002"/>
    </source>
</evidence>
<evidence type="ECO:0000256" key="6">
    <source>
        <dbReference type="ARBA" id="ARBA00022833"/>
    </source>
</evidence>
<evidence type="ECO:0000256" key="1">
    <source>
        <dbReference type="ARBA" id="ARBA00003850"/>
    </source>
</evidence>
<feature type="binding site" evidence="8 11">
    <location>
        <position position="333"/>
    </location>
    <ligand>
        <name>substrate</name>
    </ligand>
</feature>
<evidence type="ECO:0000256" key="8">
    <source>
        <dbReference type="HAMAP-Rule" id="MF_01024"/>
    </source>
</evidence>
<dbReference type="GO" id="GO:0004399">
    <property type="term" value="F:histidinol dehydrogenase activity"/>
    <property type="evidence" value="ECO:0007669"/>
    <property type="project" value="UniProtKB-UniRule"/>
</dbReference>
<keyword evidence="8" id="KW-0368">Histidine biosynthesis</keyword>
<dbReference type="Proteomes" id="UP000276888">
    <property type="component" value="Chromosome"/>
</dbReference>
<dbReference type="SUPFAM" id="SSF53720">
    <property type="entry name" value="ALDH-like"/>
    <property type="match status" value="1"/>
</dbReference>
<dbReference type="GO" id="GO:0008270">
    <property type="term" value="F:zinc ion binding"/>
    <property type="evidence" value="ECO:0007669"/>
    <property type="project" value="UniProtKB-UniRule"/>
</dbReference>
<dbReference type="AlphaFoldDB" id="A0A3S9W914"/>
<keyword evidence="6 8" id="KW-0862">Zinc</keyword>
<gene>
    <name evidence="8 14" type="primary">hisD</name>
    <name evidence="14" type="ORF">CVS47_01188</name>
</gene>
<proteinExistence type="inferred from homology"/>
<dbReference type="UniPathway" id="UPA00031">
    <property type="reaction ID" value="UER00014"/>
</dbReference>
<comment type="function">
    <text evidence="1 8">Catalyzes the sequential NAD-dependent oxidations of L-histidinol to L-histidinaldehyde and then to L-histidine.</text>
</comment>
<evidence type="ECO:0000256" key="3">
    <source>
        <dbReference type="ARBA" id="ARBA00010178"/>
    </source>
</evidence>
<evidence type="ECO:0000256" key="12">
    <source>
        <dbReference type="PIRSR" id="PIRSR000099-4"/>
    </source>
</evidence>
<feature type="binding site" evidence="8 12">
    <location>
        <position position="364"/>
    </location>
    <ligand>
        <name>Zn(2+)</name>
        <dbReference type="ChEBI" id="CHEBI:29105"/>
    </ligand>
</feature>
<sequence length="433" mass="44962">MLRTIDLRGRDMTAAELLATVPRATAAREAAVTAAAAIVHEVAERGEDALRDQADRFDGVRDHAIRVPAAHLEQALAGLDPRVRDALDEAITRVRTASAAQVPPERTTELAPGARVVQRWQPVRRVGVYVPGGKAVYPSSVVMNVVPAQVAGVSEVALASPPQSDQGGRVHPVILAAAHLLGVTEVYAMGGAGAVGAFAYGVPALDLEPVDIVTGPGNNFVAAAKRAVAGLVGTDSEAGATEILIVADDSADARLVAADLISQAEHDEQAAAVLVTTSERLAGDVARELAERVPRTRHSARVDIALSGPQSAVILVDDVAAATAVSNAYAPEHLELHLAEPRPEDFVHAGAVFVGESSPVSLGDYLAGSNHVLPTGGQARYAAGLSASTFLRPQQVIDYDRAALAEVRERIVALADAEALPAHGEAVQARFEA</sequence>
<keyword evidence="5 8" id="KW-0479">Metal-binding</keyword>
<dbReference type="InterPro" id="IPR022695">
    <property type="entry name" value="Histidinol_DH_monofunct"/>
</dbReference>
<comment type="similarity">
    <text evidence="3 8 9 13">Belongs to the histidinol dehydrogenase family.</text>
</comment>
<reference evidence="14 15" key="1">
    <citation type="submission" date="2018-08" db="EMBL/GenBank/DDBJ databases">
        <title>Microbacterium lemovicicum sp. nov., a bacterium isolated from a natural uranium-rich soil.</title>
        <authorList>
            <person name="ORTET P."/>
        </authorList>
    </citation>
    <scope>NUCLEOTIDE SEQUENCE [LARGE SCALE GENOMIC DNA]</scope>
    <source>
        <strain evidence="14 15">Viu22</strain>
    </source>
</reference>
<keyword evidence="8" id="KW-0028">Amino-acid biosynthesis</keyword>
<dbReference type="EC" id="1.1.1.23" evidence="8"/>
<dbReference type="Gene3D" id="1.20.5.1300">
    <property type="match status" value="1"/>
</dbReference>
<keyword evidence="7 8" id="KW-0560">Oxidoreductase</keyword>
<feature type="binding site" evidence="8 11">
    <location>
        <position position="364"/>
    </location>
    <ligand>
        <name>substrate</name>
    </ligand>
</feature>
<dbReference type="InterPro" id="IPR016161">
    <property type="entry name" value="Ald_DH/histidinol_DH"/>
</dbReference>
<evidence type="ECO:0000256" key="13">
    <source>
        <dbReference type="RuleBase" id="RU004175"/>
    </source>
</evidence>
<name>A0A3S9W914_9MICO</name>
<dbReference type="PIRSF" id="PIRSF000099">
    <property type="entry name" value="Histidinol_dh"/>
    <property type="match status" value="1"/>
</dbReference>
<organism evidence="14 15">
    <name type="scientific">Microbacterium lemovicicum</name>
    <dbReference type="NCBI Taxonomy" id="1072463"/>
    <lineage>
        <taxon>Bacteria</taxon>
        <taxon>Bacillati</taxon>
        <taxon>Actinomycetota</taxon>
        <taxon>Actinomycetes</taxon>
        <taxon>Micrococcales</taxon>
        <taxon>Microbacteriaceae</taxon>
        <taxon>Microbacterium</taxon>
    </lineage>
</organism>
<dbReference type="PRINTS" id="PR00083">
    <property type="entry name" value="HOLDHDRGNASE"/>
</dbReference>
<comment type="cofactor">
    <cofactor evidence="8 12">
        <name>Zn(2+)</name>
        <dbReference type="ChEBI" id="CHEBI:29105"/>
    </cofactor>
    <text evidence="8 12">Binds 1 zinc ion per subunit.</text>
</comment>
<feature type="active site" description="Proton acceptor" evidence="8 10">
    <location>
        <position position="333"/>
    </location>
</feature>
<dbReference type="EMBL" id="CP031423">
    <property type="protein sequence ID" value="AZS36581.1"/>
    <property type="molecule type" value="Genomic_DNA"/>
</dbReference>
<protein>
    <recommendedName>
        <fullName evidence="4 8">Histidinol dehydrogenase</fullName>
        <shortName evidence="8">HDH</shortName>
        <ecNumber evidence="8">1.1.1.23</ecNumber>
    </recommendedName>
</protein>
<evidence type="ECO:0000256" key="9">
    <source>
        <dbReference type="PIRNR" id="PIRNR000099"/>
    </source>
</evidence>
<comment type="caution">
    <text evidence="8">Lacks conserved residue(s) required for the propagation of feature annotation.</text>
</comment>
<feature type="binding site" evidence="8 11">
    <location>
        <position position="423"/>
    </location>
    <ligand>
        <name>substrate</name>
    </ligand>
</feature>
<dbReference type="GO" id="GO:0051287">
    <property type="term" value="F:NAD binding"/>
    <property type="evidence" value="ECO:0007669"/>
    <property type="project" value="InterPro"/>
</dbReference>
<comment type="catalytic activity">
    <reaction evidence="8">
        <text>L-histidinol + 2 NAD(+) + H2O = L-histidine + 2 NADH + 3 H(+)</text>
        <dbReference type="Rhea" id="RHEA:20641"/>
        <dbReference type="ChEBI" id="CHEBI:15377"/>
        <dbReference type="ChEBI" id="CHEBI:15378"/>
        <dbReference type="ChEBI" id="CHEBI:57540"/>
        <dbReference type="ChEBI" id="CHEBI:57595"/>
        <dbReference type="ChEBI" id="CHEBI:57699"/>
        <dbReference type="ChEBI" id="CHEBI:57945"/>
        <dbReference type="EC" id="1.1.1.23"/>
    </reaction>
</comment>
<dbReference type="PANTHER" id="PTHR21256">
    <property type="entry name" value="HISTIDINOL DEHYDROGENASE HDH"/>
    <property type="match status" value="1"/>
</dbReference>
<feature type="binding site" evidence="8 11">
    <location>
        <position position="263"/>
    </location>
    <ligand>
        <name>substrate</name>
    </ligand>
</feature>
<feature type="binding site" evidence="8 11">
    <location>
        <position position="418"/>
    </location>
    <ligand>
        <name>substrate</name>
    </ligand>
</feature>
<dbReference type="PANTHER" id="PTHR21256:SF2">
    <property type="entry name" value="HISTIDINE BIOSYNTHESIS TRIFUNCTIONAL PROTEIN"/>
    <property type="match status" value="1"/>
</dbReference>
<dbReference type="GO" id="GO:0000105">
    <property type="term" value="P:L-histidine biosynthetic process"/>
    <property type="evidence" value="ECO:0007669"/>
    <property type="project" value="UniProtKB-UniRule"/>
</dbReference>
<dbReference type="GO" id="GO:0005829">
    <property type="term" value="C:cytosol"/>
    <property type="evidence" value="ECO:0007669"/>
    <property type="project" value="TreeGrafter"/>
</dbReference>
<dbReference type="InterPro" id="IPR012131">
    <property type="entry name" value="Hstdl_DH"/>
</dbReference>
<dbReference type="OrthoDB" id="9805269at2"/>
<evidence type="ECO:0000256" key="2">
    <source>
        <dbReference type="ARBA" id="ARBA00004940"/>
    </source>
</evidence>
<feature type="binding site" evidence="8 11">
    <location>
        <position position="266"/>
    </location>
    <ligand>
        <name>substrate</name>
    </ligand>
</feature>
<evidence type="ECO:0000256" key="5">
    <source>
        <dbReference type="ARBA" id="ARBA00022723"/>
    </source>
</evidence>
<dbReference type="NCBIfam" id="TIGR00069">
    <property type="entry name" value="hisD"/>
    <property type="match status" value="1"/>
</dbReference>
<feature type="active site" description="Proton acceptor" evidence="8 10">
    <location>
        <position position="332"/>
    </location>
</feature>
<dbReference type="CDD" id="cd06572">
    <property type="entry name" value="Histidinol_dh"/>
    <property type="match status" value="1"/>
</dbReference>
<dbReference type="Pfam" id="PF00815">
    <property type="entry name" value="Histidinol_dh"/>
    <property type="match status" value="1"/>
</dbReference>
<evidence type="ECO:0000256" key="10">
    <source>
        <dbReference type="PIRSR" id="PIRSR000099-1"/>
    </source>
</evidence>
<comment type="pathway">
    <text evidence="2 8">Amino-acid biosynthesis; L-histidine biosynthesis; L-histidine from 5-phospho-alpha-D-ribose 1-diphosphate: step 9/9.</text>
</comment>
<dbReference type="Gene3D" id="3.40.50.1980">
    <property type="entry name" value="Nitrogenase molybdenum iron protein domain"/>
    <property type="match status" value="2"/>
</dbReference>
<dbReference type="KEGG" id="mlv:CVS47_01188"/>
<evidence type="ECO:0000313" key="14">
    <source>
        <dbReference type="EMBL" id="AZS36581.1"/>
    </source>
</evidence>
<evidence type="ECO:0000256" key="11">
    <source>
        <dbReference type="PIRSR" id="PIRSR000099-3"/>
    </source>
</evidence>
<feature type="binding site" evidence="8 11">
    <location>
        <position position="241"/>
    </location>
    <ligand>
        <name>substrate</name>
    </ligand>
</feature>
<keyword evidence="8" id="KW-0520">NAD</keyword>
<accession>A0A3S9W914</accession>
<dbReference type="FunFam" id="3.40.50.1980:FF:000001">
    <property type="entry name" value="Histidinol dehydrogenase"/>
    <property type="match status" value="1"/>
</dbReference>
<evidence type="ECO:0000313" key="15">
    <source>
        <dbReference type="Proteomes" id="UP000276888"/>
    </source>
</evidence>
<dbReference type="HAMAP" id="MF_01024">
    <property type="entry name" value="HisD"/>
    <property type="match status" value="1"/>
</dbReference>
<feature type="binding site" evidence="8 12">
    <location>
        <position position="263"/>
    </location>
    <ligand>
        <name>Zn(2+)</name>
        <dbReference type="ChEBI" id="CHEBI:29105"/>
    </ligand>
</feature>